<organism evidence="1 2">
    <name type="scientific">Stegodyphus mimosarum</name>
    <name type="common">African social velvet spider</name>
    <dbReference type="NCBI Taxonomy" id="407821"/>
    <lineage>
        <taxon>Eukaryota</taxon>
        <taxon>Metazoa</taxon>
        <taxon>Ecdysozoa</taxon>
        <taxon>Arthropoda</taxon>
        <taxon>Chelicerata</taxon>
        <taxon>Arachnida</taxon>
        <taxon>Araneae</taxon>
        <taxon>Araneomorphae</taxon>
        <taxon>Entelegynae</taxon>
        <taxon>Eresoidea</taxon>
        <taxon>Eresidae</taxon>
        <taxon>Stegodyphus</taxon>
    </lineage>
</organism>
<name>A0A087TWD1_STEMI</name>
<evidence type="ECO:0000313" key="1">
    <source>
        <dbReference type="EMBL" id="KFM69420.1"/>
    </source>
</evidence>
<evidence type="ECO:0000313" key="2">
    <source>
        <dbReference type="Proteomes" id="UP000054359"/>
    </source>
</evidence>
<reference evidence="1 2" key="1">
    <citation type="submission" date="2013-11" db="EMBL/GenBank/DDBJ databases">
        <title>Genome sequencing of Stegodyphus mimosarum.</title>
        <authorList>
            <person name="Bechsgaard J."/>
        </authorList>
    </citation>
    <scope>NUCLEOTIDE SEQUENCE [LARGE SCALE GENOMIC DNA]</scope>
</reference>
<feature type="non-terminal residue" evidence="1">
    <location>
        <position position="83"/>
    </location>
</feature>
<dbReference type="Proteomes" id="UP000054359">
    <property type="component" value="Unassembled WGS sequence"/>
</dbReference>
<proteinExistence type="predicted"/>
<protein>
    <submittedName>
        <fullName evidence="1">Uncharacterized protein</fullName>
    </submittedName>
</protein>
<gene>
    <name evidence="1" type="ORF">X975_06980</name>
</gene>
<dbReference type="AlphaFoldDB" id="A0A087TWD1"/>
<keyword evidence="2" id="KW-1185">Reference proteome</keyword>
<accession>A0A087TWD1</accession>
<dbReference type="EMBL" id="KK117064">
    <property type="protein sequence ID" value="KFM69420.1"/>
    <property type="molecule type" value="Genomic_DNA"/>
</dbReference>
<sequence length="83" mass="9647">MLYMNKNVLSIVFFKRIQVEIRSQHTIYIVSTFQNNNHSNTVSEQITKPMLKERANVTLVWMSVYLYSASTLTAQNRRPAPPS</sequence>